<evidence type="ECO:0000256" key="10">
    <source>
        <dbReference type="ARBA" id="ARBA00023027"/>
    </source>
</evidence>
<accession>B8KYI3</accession>
<dbReference type="SMART" id="SM00900">
    <property type="entry name" value="FMN_bind"/>
    <property type="match status" value="1"/>
</dbReference>
<evidence type="ECO:0000256" key="11">
    <source>
        <dbReference type="ARBA" id="ARBA00023053"/>
    </source>
</evidence>
<comment type="cofactor">
    <cofactor evidence="16 17">
        <name>FMN</name>
        <dbReference type="ChEBI" id="CHEBI:58210"/>
    </cofactor>
</comment>
<keyword evidence="12 16" id="KW-0406">Ion transport</keyword>
<evidence type="ECO:0000256" key="8">
    <source>
        <dbReference type="ARBA" id="ARBA00022967"/>
    </source>
</evidence>
<comment type="function">
    <text evidence="16">NQR complex catalyzes the reduction of ubiquinone-1 to ubiquinol by two successive reactions, coupled with the transport of Na(+) ions from the cytoplasm to the periplasm. NqrA to NqrE are probably involved in the second step, the conversion of ubisemiquinone to ubiquinol.</text>
</comment>
<gene>
    <name evidence="16 19" type="primary">nqrC</name>
    <name evidence="19" type="ORF">NOR51B_1928</name>
</gene>
<dbReference type="HOGENOM" id="CLU_077882_0_1_6"/>
<comment type="caution">
    <text evidence="16">Lacks conserved residue(s) required for the propagation of feature annotation.</text>
</comment>
<comment type="subcellular location">
    <subcellularLocation>
        <location evidence="16">Cell membrane</location>
        <topology evidence="16">Single-pass membrane protein</topology>
    </subcellularLocation>
</comment>
<dbReference type="OrthoDB" id="9786835at2"/>
<evidence type="ECO:0000256" key="12">
    <source>
        <dbReference type="ARBA" id="ARBA00023065"/>
    </source>
</evidence>
<dbReference type="RefSeq" id="WP_009020724.1">
    <property type="nucleotide sequence ID" value="NZ_DS999411.1"/>
</dbReference>
<dbReference type="EC" id="7.2.1.1" evidence="16 17"/>
<evidence type="ECO:0000256" key="4">
    <source>
        <dbReference type="ARBA" id="ARBA00022553"/>
    </source>
</evidence>
<dbReference type="Proteomes" id="UP000004699">
    <property type="component" value="Unassembled WGS sequence"/>
</dbReference>
<dbReference type="NCBIfam" id="NF003749">
    <property type="entry name" value="PRK05346.1-5"/>
    <property type="match status" value="1"/>
</dbReference>
<evidence type="ECO:0000256" key="9">
    <source>
        <dbReference type="ARBA" id="ARBA00022989"/>
    </source>
</evidence>
<keyword evidence="7 16" id="KW-0812">Transmembrane</keyword>
<keyword evidence="14 16" id="KW-0472">Membrane</keyword>
<dbReference type="HAMAP" id="MF_00427">
    <property type="entry name" value="NqrC"/>
    <property type="match status" value="1"/>
</dbReference>
<sequence>MSSRKEGLGRILTVALALCVVCSVVVSTAAVMLKPHQEVNRTRDLKRNILMAAGQYDPGASVEAQFEQVTTKVVDLDTGKYVDGVDAMAYDQREAARDPAQSEALAPEEDPAKIRRRANHALVYLFNNADGDLDKVVLPVHGSGLWSTLYGFVALQSDANTIAGLGFYEHGETPGLGGEVDNPRWKSIWEGKKAYRDQEVAISVVKGSVDPTADGSQWRVDGLSGATLTSKGVHNLVQYWLGEDGFKPYLSNLRKGDV</sequence>
<evidence type="ECO:0000256" key="1">
    <source>
        <dbReference type="ARBA" id="ARBA00022448"/>
    </source>
</evidence>
<dbReference type="GO" id="GO:0010181">
    <property type="term" value="F:FMN binding"/>
    <property type="evidence" value="ECO:0007669"/>
    <property type="project" value="UniProtKB-UniRule"/>
</dbReference>
<evidence type="ECO:0000256" key="5">
    <source>
        <dbReference type="ARBA" id="ARBA00022630"/>
    </source>
</evidence>
<protein>
    <recommendedName>
        <fullName evidence="16 17">Na(+)-translocating NADH-quinone reductase subunit C</fullName>
        <shortName evidence="16 17">Na(+)-NQR subunit C</shortName>
        <shortName evidence="16 17">Na(+)-translocating NQR subunit C</shortName>
        <ecNumber evidence="16 17">7.2.1.1</ecNumber>
    </recommendedName>
    <alternativeName>
        <fullName evidence="16 17">NQR complex subunit C</fullName>
    </alternativeName>
    <alternativeName>
        <fullName evidence="16 17">NQR-1 subunit C</fullName>
    </alternativeName>
</protein>
<evidence type="ECO:0000256" key="2">
    <source>
        <dbReference type="ARBA" id="ARBA00022475"/>
    </source>
</evidence>
<keyword evidence="2 16" id="KW-1003">Cell membrane</keyword>
<evidence type="ECO:0000256" key="3">
    <source>
        <dbReference type="ARBA" id="ARBA00022519"/>
    </source>
</evidence>
<proteinExistence type="inferred from homology"/>
<dbReference type="PANTHER" id="PTHR37838:SF1">
    <property type="entry name" value="NA(+)-TRANSLOCATING NADH-QUINONE REDUCTASE SUBUNIT C"/>
    <property type="match status" value="1"/>
</dbReference>
<evidence type="ECO:0000256" key="14">
    <source>
        <dbReference type="ARBA" id="ARBA00023136"/>
    </source>
</evidence>
<reference evidence="20" key="1">
    <citation type="journal article" date="2013" name="BMC Microbiol.">
        <title>Taxonomy and evolution of bacteriochlorophyll a-containing members of the OM60/NOR5 clade of marine gammaproteobacteria: description of Luminiphilus syltensis gen. nov., sp. nov., reclassification of Haliea rubra as Pseudohaliea rubra gen. nov., comb. nov., and emendation of Chromatocurvus halotolerans.</title>
        <authorList>
            <person name="Spring S."/>
            <person name="Riedel T."/>
            <person name="Sproer C."/>
            <person name="Yan S."/>
            <person name="Harder J."/>
            <person name="Fuchs B.M."/>
        </authorList>
    </citation>
    <scope>NUCLEOTIDE SEQUENCE [LARGE SCALE GENOMIC DNA]</scope>
    <source>
        <strain evidence="20">NOR51-B</strain>
    </source>
</reference>
<evidence type="ECO:0000313" key="20">
    <source>
        <dbReference type="Proteomes" id="UP000004699"/>
    </source>
</evidence>
<keyword evidence="6 16" id="KW-0288">FMN</keyword>
<dbReference type="NCBIfam" id="TIGR01938">
    <property type="entry name" value="nqrC"/>
    <property type="match status" value="1"/>
</dbReference>
<keyword evidence="4 16" id="KW-0597">Phosphoprotein</keyword>
<dbReference type="PIRSF" id="PIRSF009437">
    <property type="entry name" value="NQR-1_subunit_C"/>
    <property type="match status" value="1"/>
</dbReference>
<keyword evidence="3" id="KW-0997">Cell inner membrane</keyword>
<dbReference type="InterPro" id="IPR010204">
    <property type="entry name" value="NqrC"/>
</dbReference>
<evidence type="ECO:0000259" key="18">
    <source>
        <dbReference type="SMART" id="SM00900"/>
    </source>
</evidence>
<keyword evidence="9 16" id="KW-1133">Transmembrane helix</keyword>
<comment type="similarity">
    <text evidence="16 17">Belongs to the NqrC family.</text>
</comment>
<keyword evidence="20" id="KW-1185">Reference proteome</keyword>
<keyword evidence="11 16" id="KW-0915">Sodium</keyword>
<keyword evidence="10 16" id="KW-0520">NAD</keyword>
<dbReference type="AlphaFoldDB" id="B8KYI3"/>
<dbReference type="GO" id="GO:0005886">
    <property type="term" value="C:plasma membrane"/>
    <property type="evidence" value="ECO:0007669"/>
    <property type="project" value="UniProtKB-SubCell"/>
</dbReference>
<evidence type="ECO:0000256" key="6">
    <source>
        <dbReference type="ARBA" id="ARBA00022643"/>
    </source>
</evidence>
<comment type="subunit">
    <text evidence="16 17">Composed of six subunits; NqrA, NqrB, NqrC, NqrD, NqrE and NqrF.</text>
</comment>
<comment type="catalytic activity">
    <reaction evidence="16 17">
        <text>a ubiquinone + n Na(+)(in) + NADH + H(+) = a ubiquinol + n Na(+)(out) + NAD(+)</text>
        <dbReference type="Rhea" id="RHEA:47748"/>
        <dbReference type="Rhea" id="RHEA-COMP:9565"/>
        <dbReference type="Rhea" id="RHEA-COMP:9566"/>
        <dbReference type="ChEBI" id="CHEBI:15378"/>
        <dbReference type="ChEBI" id="CHEBI:16389"/>
        <dbReference type="ChEBI" id="CHEBI:17976"/>
        <dbReference type="ChEBI" id="CHEBI:29101"/>
        <dbReference type="ChEBI" id="CHEBI:57540"/>
        <dbReference type="ChEBI" id="CHEBI:57945"/>
        <dbReference type="EC" id="7.2.1.1"/>
    </reaction>
</comment>
<feature type="modified residue" description="FMN phosphoryl threonine" evidence="16">
    <location>
        <position position="227"/>
    </location>
</feature>
<dbReference type="GO" id="GO:0016655">
    <property type="term" value="F:oxidoreductase activity, acting on NAD(P)H, quinone or similar compound as acceptor"/>
    <property type="evidence" value="ECO:0007669"/>
    <property type="project" value="UniProtKB-UniRule"/>
</dbReference>
<organism evidence="19 20">
    <name type="scientific">Luminiphilus syltensis NOR5-1B</name>
    <dbReference type="NCBI Taxonomy" id="565045"/>
    <lineage>
        <taxon>Bacteria</taxon>
        <taxon>Pseudomonadati</taxon>
        <taxon>Pseudomonadota</taxon>
        <taxon>Gammaproteobacteria</taxon>
        <taxon>Cellvibrionales</taxon>
        <taxon>Halieaceae</taxon>
        <taxon>Luminiphilus</taxon>
    </lineage>
</organism>
<dbReference type="GO" id="GO:0006814">
    <property type="term" value="P:sodium ion transport"/>
    <property type="evidence" value="ECO:0007669"/>
    <property type="project" value="UniProtKB-UniRule"/>
</dbReference>
<keyword evidence="8 16" id="KW-1278">Translocase</keyword>
<dbReference type="Pfam" id="PF04205">
    <property type="entry name" value="FMN_bind"/>
    <property type="match status" value="1"/>
</dbReference>
<dbReference type="EMBL" id="DS999411">
    <property type="protein sequence ID" value="EED35980.1"/>
    <property type="molecule type" value="Genomic_DNA"/>
</dbReference>
<keyword evidence="13 16" id="KW-0830">Ubiquinone</keyword>
<evidence type="ECO:0000256" key="15">
    <source>
        <dbReference type="ARBA" id="ARBA00023201"/>
    </source>
</evidence>
<dbReference type="eggNOG" id="COG2869">
    <property type="taxonomic scope" value="Bacteria"/>
</dbReference>
<dbReference type="STRING" id="565045.NOR51B_1928"/>
<name>B8KYI3_9GAMM</name>
<evidence type="ECO:0000313" key="19">
    <source>
        <dbReference type="EMBL" id="EED35980.1"/>
    </source>
</evidence>
<keyword evidence="1 16" id="KW-0813">Transport</keyword>
<dbReference type="InterPro" id="IPR007329">
    <property type="entry name" value="FMN-bd"/>
</dbReference>
<keyword evidence="15 16" id="KW-0739">Sodium transport</keyword>
<evidence type="ECO:0000256" key="13">
    <source>
        <dbReference type="ARBA" id="ARBA00023075"/>
    </source>
</evidence>
<evidence type="ECO:0000256" key="17">
    <source>
        <dbReference type="PIRNR" id="PIRNR009437"/>
    </source>
</evidence>
<evidence type="ECO:0000256" key="16">
    <source>
        <dbReference type="HAMAP-Rule" id="MF_00427"/>
    </source>
</evidence>
<keyword evidence="5 16" id="KW-0285">Flavoprotein</keyword>
<feature type="domain" description="FMN-binding" evidence="18">
    <location>
        <begin position="144"/>
        <end position="244"/>
    </location>
</feature>
<dbReference type="PANTHER" id="PTHR37838">
    <property type="entry name" value="NA(+)-TRANSLOCATING NADH-QUINONE REDUCTASE SUBUNIT C"/>
    <property type="match status" value="1"/>
</dbReference>
<evidence type="ECO:0000256" key="7">
    <source>
        <dbReference type="ARBA" id="ARBA00022692"/>
    </source>
</evidence>